<dbReference type="InterPro" id="IPR013108">
    <property type="entry name" value="Amidohydro_3"/>
</dbReference>
<dbReference type="RefSeq" id="WP_345453495.1">
    <property type="nucleotide sequence ID" value="NZ_BAABKG010000001.1"/>
</dbReference>
<reference evidence="3" key="1">
    <citation type="journal article" date="2019" name="Int. J. Syst. Evol. Microbiol.">
        <title>The Global Catalogue of Microorganisms (GCM) 10K type strain sequencing project: providing services to taxonomists for standard genome sequencing and annotation.</title>
        <authorList>
            <consortium name="The Broad Institute Genomics Platform"/>
            <consortium name="The Broad Institute Genome Sequencing Center for Infectious Disease"/>
            <person name="Wu L."/>
            <person name="Ma J."/>
        </authorList>
    </citation>
    <scope>NUCLEOTIDE SEQUENCE [LARGE SCALE GENOMIC DNA]</scope>
    <source>
        <strain evidence="3">JCM 18459</strain>
    </source>
</reference>
<name>A0ABP9P5U4_9ACTN</name>
<dbReference type="PANTHER" id="PTHR22642">
    <property type="entry name" value="IMIDAZOLONEPROPIONASE"/>
    <property type="match status" value="1"/>
</dbReference>
<dbReference type="SUPFAM" id="SSF51338">
    <property type="entry name" value="Composite domain of metallo-dependent hydrolases"/>
    <property type="match status" value="1"/>
</dbReference>
<proteinExistence type="predicted"/>
<dbReference type="Pfam" id="PF07969">
    <property type="entry name" value="Amidohydro_3"/>
    <property type="match status" value="1"/>
</dbReference>
<dbReference type="EMBL" id="BAABKG010000001">
    <property type="protein sequence ID" value="GAA5141041.1"/>
    <property type="molecule type" value="Genomic_DNA"/>
</dbReference>
<dbReference type="InterPro" id="IPR011059">
    <property type="entry name" value="Metal-dep_hydrolase_composite"/>
</dbReference>
<dbReference type="SUPFAM" id="SSF51556">
    <property type="entry name" value="Metallo-dependent hydrolases"/>
    <property type="match status" value="1"/>
</dbReference>
<dbReference type="InterPro" id="IPR032466">
    <property type="entry name" value="Metal_Hydrolase"/>
</dbReference>
<evidence type="ECO:0000259" key="1">
    <source>
        <dbReference type="Pfam" id="PF07969"/>
    </source>
</evidence>
<accession>A0ABP9P5U4</accession>
<dbReference type="Gene3D" id="3.10.310.70">
    <property type="match status" value="1"/>
</dbReference>
<dbReference type="PANTHER" id="PTHR22642:SF2">
    <property type="entry name" value="PROTEIN LONG AFTER FAR-RED 3"/>
    <property type="match status" value="1"/>
</dbReference>
<dbReference type="Gene3D" id="3.20.20.140">
    <property type="entry name" value="Metal-dependent hydrolases"/>
    <property type="match status" value="1"/>
</dbReference>
<protein>
    <submittedName>
        <fullName evidence="2">Amidohydrolase family protein</fullName>
    </submittedName>
</protein>
<keyword evidence="3" id="KW-1185">Reference proteome</keyword>
<comment type="caution">
    <text evidence="2">The sequence shown here is derived from an EMBL/GenBank/DDBJ whole genome shotgun (WGS) entry which is preliminary data.</text>
</comment>
<evidence type="ECO:0000313" key="3">
    <source>
        <dbReference type="Proteomes" id="UP001500221"/>
    </source>
</evidence>
<evidence type="ECO:0000313" key="2">
    <source>
        <dbReference type="EMBL" id="GAA5141041.1"/>
    </source>
</evidence>
<organism evidence="2 3">
    <name type="scientific">Nocardioides marinquilinus</name>
    <dbReference type="NCBI Taxonomy" id="1210400"/>
    <lineage>
        <taxon>Bacteria</taxon>
        <taxon>Bacillati</taxon>
        <taxon>Actinomycetota</taxon>
        <taxon>Actinomycetes</taxon>
        <taxon>Propionibacteriales</taxon>
        <taxon>Nocardioidaceae</taxon>
        <taxon>Nocardioides</taxon>
    </lineage>
</organism>
<sequence length="502" mass="52763">MSDLLLRDVRVVALDDAPPPHDGEPVDVLVRDGVVTGLGPRLERPDGVPEVAGEGRWLIPGLWDQHTHLGQWTLASRRLDTIGVRSPEDAAALVAERVSAEPGRPVIGWGHRPGTWPREVTVAELDAVSGVTPVVLVAGDGHHGWLNSAALAALGLGAREGVVRENEWFAAYDLLTTLTGDDGTTPAAYRETLTRAAAQGVVGLVDFEFAGGPADWVERWSGCDLLRVRVATYADGLEPAIAAGLRTGAPLVAGDDRLTMGPLKIISDGSLNTRTAWCCEPYADAHAQEHPAGAANLPAHELAALLARAHMSGLQVATHAIGDAAVTAALDAYETTGAGGSIEHVQLVARADVARMAALGVRASMQPGHLLDDRDLSELIWPGRGERCFAFRWLLEAGVRLVLGSDAPVSPLDPWLAMAAAVHRSADDRGPWHPEQALTPREALAASVDERPTVGVGSLADLALLDHDPLAPADSPREAAAALRSATVALTLVGGEIVHEAR</sequence>
<gene>
    <name evidence="2" type="ORF">GCM10023340_02110</name>
</gene>
<dbReference type="Proteomes" id="UP001500221">
    <property type="component" value="Unassembled WGS sequence"/>
</dbReference>
<dbReference type="Gene3D" id="2.30.40.10">
    <property type="entry name" value="Urease, subunit C, domain 1"/>
    <property type="match status" value="1"/>
</dbReference>
<feature type="domain" description="Amidohydrolase 3" evidence="1">
    <location>
        <begin position="54"/>
        <end position="499"/>
    </location>
</feature>